<keyword evidence="1" id="KW-0472">Membrane</keyword>
<keyword evidence="1" id="KW-0812">Transmembrane</keyword>
<evidence type="ECO:0000313" key="2">
    <source>
        <dbReference type="EMBL" id="AIF21889.1"/>
    </source>
</evidence>
<proteinExistence type="predicted"/>
<reference evidence="2" key="1">
    <citation type="journal article" date="2014" name="Genome Biol. Evol.">
        <title>Pangenome evidence for extensive interdomain horizontal transfer affecting lineage core and shell genes in uncultured planktonic thaumarchaeota and euryarchaeota.</title>
        <authorList>
            <person name="Deschamps P."/>
            <person name="Zivanovic Y."/>
            <person name="Moreira D."/>
            <person name="Rodriguez-Valera F."/>
            <person name="Lopez-Garcia P."/>
        </authorList>
    </citation>
    <scope>NUCLEOTIDE SEQUENCE</scope>
</reference>
<accession>A0A075I1Q8</accession>
<feature type="transmembrane region" description="Helical" evidence="1">
    <location>
        <begin position="128"/>
        <end position="146"/>
    </location>
</feature>
<name>A0A075I1Q8_9EURY</name>
<keyword evidence="1" id="KW-1133">Transmembrane helix</keyword>
<protein>
    <submittedName>
        <fullName evidence="2">Uncharacterized protein</fullName>
    </submittedName>
</protein>
<evidence type="ECO:0000256" key="1">
    <source>
        <dbReference type="SAM" id="Phobius"/>
    </source>
</evidence>
<dbReference type="AlphaFoldDB" id="A0A075I1Q8"/>
<feature type="transmembrane region" description="Helical" evidence="1">
    <location>
        <begin position="93"/>
        <end position="116"/>
    </location>
</feature>
<feature type="transmembrane region" description="Helical" evidence="1">
    <location>
        <begin position="21"/>
        <end position="43"/>
    </location>
</feature>
<organism evidence="2">
    <name type="scientific">uncultured marine group II/III euryarchaeote SAT1000_06_E06</name>
    <dbReference type="NCBI Taxonomy" id="1456554"/>
    <lineage>
        <taxon>Archaea</taxon>
        <taxon>Methanobacteriati</taxon>
        <taxon>Methanobacteriota</taxon>
        <taxon>environmental samples</taxon>
    </lineage>
</organism>
<dbReference type="EMBL" id="KF901200">
    <property type="protein sequence ID" value="AIF21889.1"/>
    <property type="molecule type" value="Genomic_DNA"/>
</dbReference>
<feature type="transmembrane region" description="Helical" evidence="1">
    <location>
        <begin position="166"/>
        <end position="189"/>
    </location>
</feature>
<sequence>MEQHANVSNTTLEPSPWWLKGAAIAIALFSLPLILNIIFSIGAPFLLDLIPSSEEICGEDPQTTDEEQEAWQSCMDEMDVMTDYFNEIETSGVINATGIYCAILLLISIPTIVLLWTGDRDLGIKLAWVYIAINFLGGMYTTWLYLNIGMMPLEPDEMALPFSESIIAASSYAQIGTCNLILTGLLVMVSQKSKPQTNLVIPSAFHQQNEPGQH</sequence>